<dbReference type="AlphaFoldDB" id="A0A7U8C679"/>
<dbReference type="PROSITE" id="PS51257">
    <property type="entry name" value="PROKAR_LIPOPROTEIN"/>
    <property type="match status" value="1"/>
</dbReference>
<protein>
    <recommendedName>
        <fullName evidence="3">Lipoprotein</fullName>
    </recommendedName>
</protein>
<proteinExistence type="predicted"/>
<organism evidence="1 2">
    <name type="scientific">Neptuniibacter caesariensis</name>
    <dbReference type="NCBI Taxonomy" id="207954"/>
    <lineage>
        <taxon>Bacteria</taxon>
        <taxon>Pseudomonadati</taxon>
        <taxon>Pseudomonadota</taxon>
        <taxon>Gammaproteobacteria</taxon>
        <taxon>Oceanospirillales</taxon>
        <taxon>Oceanospirillaceae</taxon>
        <taxon>Neptuniibacter</taxon>
    </lineage>
</organism>
<keyword evidence="2" id="KW-1185">Reference proteome</keyword>
<comment type="caution">
    <text evidence="1">The sequence shown here is derived from an EMBL/GenBank/DDBJ whole genome shotgun (WGS) entry which is preliminary data.</text>
</comment>
<dbReference type="Proteomes" id="UP000002171">
    <property type="component" value="Unassembled WGS sequence"/>
</dbReference>
<evidence type="ECO:0000313" key="1">
    <source>
        <dbReference type="EMBL" id="EAR61456.1"/>
    </source>
</evidence>
<evidence type="ECO:0000313" key="2">
    <source>
        <dbReference type="Proteomes" id="UP000002171"/>
    </source>
</evidence>
<accession>A0A7U8C679</accession>
<sequence length="256" mass="28774">MLQRRFPDVGIFVRSVFAVLVVFLVGCSSEPVRDLDSSSNQRGRITSGEPWVNKTATQVDDNLEVYPFSINLPRSGNYEPNADYLLPLLRNLSQKELYRLKNGHRLRSAYRYVQQISSKDNSKTVLALKQQGASNWGYVTTSIGRSGIANAFVVDQAGNKHYVLVIKRMRICLVSKAAGAPKWRNGKWLFSENPGVFECTGSARLNVFQQDSGFPGLLGPYFDENDTVLVFTHPAELKGMLFALKRQFPQLIIPRV</sequence>
<dbReference type="RefSeq" id="WP_007021252.1">
    <property type="nucleotide sequence ID" value="NZ_CH724125.1"/>
</dbReference>
<dbReference type="EMBL" id="AAOW01000008">
    <property type="protein sequence ID" value="EAR61456.1"/>
    <property type="molecule type" value="Genomic_DNA"/>
</dbReference>
<dbReference type="OrthoDB" id="6089155at2"/>
<name>A0A7U8C679_NEPCE</name>
<evidence type="ECO:0008006" key="3">
    <source>
        <dbReference type="Google" id="ProtNLM"/>
    </source>
</evidence>
<gene>
    <name evidence="1" type="ORF">MED92_18158</name>
</gene>
<reference evidence="1 2" key="1">
    <citation type="submission" date="2006-02" db="EMBL/GenBank/DDBJ databases">
        <authorList>
            <person name="Pinhassi J."/>
            <person name="Pedros-Alio C."/>
            <person name="Ferriera S."/>
            <person name="Johnson J."/>
            <person name="Kravitz S."/>
            <person name="Halpern A."/>
            <person name="Remington K."/>
            <person name="Beeson K."/>
            <person name="Tran B."/>
            <person name="Rogers Y.-H."/>
            <person name="Friedman R."/>
            <person name="Venter J.C."/>
        </authorList>
    </citation>
    <scope>NUCLEOTIDE SEQUENCE [LARGE SCALE GENOMIC DNA]</scope>
    <source>
        <strain evidence="1 2">MED92</strain>
    </source>
</reference>